<keyword evidence="3 7" id="KW-0812">Transmembrane</keyword>
<evidence type="ECO:0000313" key="9">
    <source>
        <dbReference type="Proteomes" id="UP000683360"/>
    </source>
</evidence>
<dbReference type="AlphaFoldDB" id="A0A8S3TV38"/>
<protein>
    <submittedName>
        <fullName evidence="8">SLC23A1</fullName>
    </submittedName>
</protein>
<evidence type="ECO:0000256" key="5">
    <source>
        <dbReference type="ARBA" id="ARBA00023136"/>
    </source>
</evidence>
<feature type="transmembrane region" description="Helical" evidence="7">
    <location>
        <begin position="303"/>
        <end position="321"/>
    </location>
</feature>
<gene>
    <name evidence="8" type="ORF">MEDL_50229</name>
</gene>
<evidence type="ECO:0000256" key="7">
    <source>
        <dbReference type="SAM" id="Phobius"/>
    </source>
</evidence>
<dbReference type="PANTHER" id="PTHR11119">
    <property type="entry name" value="XANTHINE-URACIL / VITAMIN C PERMEASE FAMILY MEMBER"/>
    <property type="match status" value="1"/>
</dbReference>
<feature type="region of interest" description="Disordered" evidence="6">
    <location>
        <begin position="27"/>
        <end position="47"/>
    </location>
</feature>
<evidence type="ECO:0000256" key="1">
    <source>
        <dbReference type="ARBA" id="ARBA00004141"/>
    </source>
</evidence>
<dbReference type="Pfam" id="PF00860">
    <property type="entry name" value="Xan_ur_permease"/>
    <property type="match status" value="1"/>
</dbReference>
<reference evidence="8" key="1">
    <citation type="submission" date="2021-03" db="EMBL/GenBank/DDBJ databases">
        <authorList>
            <person name="Bekaert M."/>
        </authorList>
    </citation>
    <scope>NUCLEOTIDE SEQUENCE</scope>
</reference>
<organism evidence="8 9">
    <name type="scientific">Mytilus edulis</name>
    <name type="common">Blue mussel</name>
    <dbReference type="NCBI Taxonomy" id="6550"/>
    <lineage>
        <taxon>Eukaryota</taxon>
        <taxon>Metazoa</taxon>
        <taxon>Spiralia</taxon>
        <taxon>Lophotrochozoa</taxon>
        <taxon>Mollusca</taxon>
        <taxon>Bivalvia</taxon>
        <taxon>Autobranchia</taxon>
        <taxon>Pteriomorphia</taxon>
        <taxon>Mytilida</taxon>
        <taxon>Mytiloidea</taxon>
        <taxon>Mytilidae</taxon>
        <taxon>Mytilinae</taxon>
        <taxon>Mytilus</taxon>
    </lineage>
</organism>
<name>A0A8S3TV38_MYTED</name>
<feature type="transmembrane region" description="Helical" evidence="7">
    <location>
        <begin position="258"/>
        <end position="282"/>
    </location>
</feature>
<evidence type="ECO:0000256" key="4">
    <source>
        <dbReference type="ARBA" id="ARBA00022989"/>
    </source>
</evidence>
<evidence type="ECO:0000256" key="6">
    <source>
        <dbReference type="SAM" id="MobiDB-lite"/>
    </source>
</evidence>
<dbReference type="GO" id="GO:0022857">
    <property type="term" value="F:transmembrane transporter activity"/>
    <property type="evidence" value="ECO:0007669"/>
    <property type="project" value="InterPro"/>
</dbReference>
<evidence type="ECO:0000313" key="8">
    <source>
        <dbReference type="EMBL" id="CAG2237793.1"/>
    </source>
</evidence>
<keyword evidence="9" id="KW-1185">Reference proteome</keyword>
<dbReference type="Proteomes" id="UP000683360">
    <property type="component" value="Unassembled WGS sequence"/>
</dbReference>
<feature type="transmembrane region" description="Helical" evidence="7">
    <location>
        <begin position="360"/>
        <end position="386"/>
    </location>
</feature>
<evidence type="ECO:0000256" key="2">
    <source>
        <dbReference type="ARBA" id="ARBA00008821"/>
    </source>
</evidence>
<feature type="transmembrane region" description="Helical" evidence="7">
    <location>
        <begin position="448"/>
        <end position="470"/>
    </location>
</feature>
<comment type="caution">
    <text evidence="8">The sequence shown here is derived from an EMBL/GenBank/DDBJ whole genome shotgun (WGS) entry which is preliminary data.</text>
</comment>
<keyword evidence="4 7" id="KW-1133">Transmembrane helix</keyword>
<feature type="transmembrane region" description="Helical" evidence="7">
    <location>
        <begin position="121"/>
        <end position="150"/>
    </location>
</feature>
<dbReference type="InterPro" id="IPR006043">
    <property type="entry name" value="NCS2"/>
</dbReference>
<dbReference type="EMBL" id="CAJPWZ010002406">
    <property type="protein sequence ID" value="CAG2237793.1"/>
    <property type="molecule type" value="Genomic_DNA"/>
</dbReference>
<comment type="similarity">
    <text evidence="2">Belongs to the nucleobase:cation symporter-2 (NCS2) (TC 2.A.40) family.</text>
</comment>
<accession>A0A8S3TV38</accession>
<dbReference type="OrthoDB" id="1641903at2759"/>
<comment type="subcellular location">
    <subcellularLocation>
        <location evidence="1">Membrane</location>
        <topology evidence="1">Multi-pass membrane protein</topology>
    </subcellularLocation>
</comment>
<feature type="transmembrane region" description="Helical" evidence="7">
    <location>
        <begin position="476"/>
        <end position="494"/>
    </location>
</feature>
<sequence>MEVFGCGYARRPSIAEGLEAVRQRRFSVRSKGSADENDENSDGLKGEINPVFMLRNGSISSTIPIELPSKRTSVSSSRTSDAGLYLSKLKEVEEEKDPEKDIEIIDESWKLVYKVSDSPPILLTTFFAVQQILMSLPGCVITAVLVASSVCGEEDEVLKAKLLATTIFLSGITTFLQVTFGVRLPVFQGPTPAYVIPILALASLPEWKCPTDVVGNNSTGLTGLVGLMVKFIGPITVIPTLLLIGIEFYSVVTNLCDAHWGISAITASVAIILAVYLAGWAMPLPVWTRSQGCHIIRFPLQQVLAILLSMMIGWSVSGIMTSTNSISDDPNSEQYKARADYGIRTINQTPWFYVPYPGQFGAIGFDGGVFVAFVTATLTSIIDSIADYYACAKMSHLPPPPLHAMNRGIAFEGFMSMIAGFFGAGHATTTYGGNIGTIGMTKVASRRVYQVFAIILIVFSVLGKFTAVFVTIPDPVIGGVSVVGFGTFLGLVLSNLQYIDLNSSRNLAVIGISLLIGLMVPHWVKQNPESLSTGTPDLDSLLRTILSNPMMGGFVAFFLDNTISGSKLERGLAEWDTSNQDVEEISDCDYEEDVTVYEILFISKLLKNVSWLKYIPILPNFDPNVYKCSCNFSCCGRCKKEKL</sequence>
<feature type="transmembrane region" description="Helical" evidence="7">
    <location>
        <begin position="162"/>
        <end position="182"/>
    </location>
</feature>
<feature type="transmembrane region" description="Helical" evidence="7">
    <location>
        <begin position="231"/>
        <end position="252"/>
    </location>
</feature>
<dbReference type="GO" id="GO:0016020">
    <property type="term" value="C:membrane"/>
    <property type="evidence" value="ECO:0007669"/>
    <property type="project" value="UniProtKB-SubCell"/>
</dbReference>
<keyword evidence="5 7" id="KW-0472">Membrane</keyword>
<proteinExistence type="inferred from homology"/>
<feature type="transmembrane region" description="Helical" evidence="7">
    <location>
        <begin position="506"/>
        <end position="524"/>
    </location>
</feature>
<evidence type="ECO:0000256" key="3">
    <source>
        <dbReference type="ARBA" id="ARBA00022692"/>
    </source>
</evidence>